<evidence type="ECO:0000313" key="3">
    <source>
        <dbReference type="Proteomes" id="UP000076858"/>
    </source>
</evidence>
<name>A0A164GGV3_9CRUS</name>
<proteinExistence type="predicted"/>
<accession>A0A164GGV3</accession>
<dbReference type="OrthoDB" id="6382272at2759"/>
<evidence type="ECO:0008006" key="4">
    <source>
        <dbReference type="Google" id="ProtNLM"/>
    </source>
</evidence>
<feature type="region of interest" description="Disordered" evidence="1">
    <location>
        <begin position="1"/>
        <end position="23"/>
    </location>
</feature>
<dbReference type="AlphaFoldDB" id="A0A164GGV3"/>
<comment type="caution">
    <text evidence="2">The sequence shown here is derived from an EMBL/GenBank/DDBJ whole genome shotgun (WGS) entry which is preliminary data.</text>
</comment>
<dbReference type="Proteomes" id="UP000076858">
    <property type="component" value="Unassembled WGS sequence"/>
</dbReference>
<reference evidence="2 3" key="1">
    <citation type="submission" date="2016-03" db="EMBL/GenBank/DDBJ databases">
        <title>EvidentialGene: Evidence-directed Construction of Genes on Genomes.</title>
        <authorList>
            <person name="Gilbert D.G."/>
            <person name="Choi J.-H."/>
            <person name="Mockaitis K."/>
            <person name="Colbourne J."/>
            <person name="Pfrender M."/>
        </authorList>
    </citation>
    <scope>NUCLEOTIDE SEQUENCE [LARGE SCALE GENOMIC DNA]</scope>
    <source>
        <strain evidence="2 3">Xinb3</strain>
        <tissue evidence="2">Complete organism</tissue>
    </source>
</reference>
<dbReference type="EMBL" id="LRGB01015259">
    <property type="protein sequence ID" value="KZR98941.1"/>
    <property type="molecule type" value="Genomic_DNA"/>
</dbReference>
<evidence type="ECO:0000313" key="2">
    <source>
        <dbReference type="EMBL" id="KZR98941.1"/>
    </source>
</evidence>
<gene>
    <name evidence="2" type="ORF">APZ42_005407</name>
</gene>
<protein>
    <recommendedName>
        <fullName evidence="4">Reverse transcriptase zinc-binding domain-containing protein</fullName>
    </recommendedName>
</protein>
<organism evidence="2 3">
    <name type="scientific">Daphnia magna</name>
    <dbReference type="NCBI Taxonomy" id="35525"/>
    <lineage>
        <taxon>Eukaryota</taxon>
        <taxon>Metazoa</taxon>
        <taxon>Ecdysozoa</taxon>
        <taxon>Arthropoda</taxon>
        <taxon>Crustacea</taxon>
        <taxon>Branchiopoda</taxon>
        <taxon>Diplostraca</taxon>
        <taxon>Cladocera</taxon>
        <taxon>Anomopoda</taxon>
        <taxon>Daphniidae</taxon>
        <taxon>Daphnia</taxon>
    </lineage>
</organism>
<keyword evidence="3" id="KW-1185">Reference proteome</keyword>
<evidence type="ECO:0000256" key="1">
    <source>
        <dbReference type="SAM" id="MobiDB-lite"/>
    </source>
</evidence>
<sequence>MWQTVCNSKNQTGHHGIVPSSSQTHKHSLTLNTLHRLRSDHNRLNAYISRIDMDTDPLCRHGCQDIENANHILTTCEKYTNKYLPIKKFFQDNNLNWCSSNILGLNFTLSKSLQLLIRDQLVQFIFNTKIYLIV</sequence>